<evidence type="ECO:0000313" key="3">
    <source>
        <dbReference type="Proteomes" id="UP000053989"/>
    </source>
</evidence>
<reference evidence="3" key="2">
    <citation type="submission" date="2015-01" db="EMBL/GenBank/DDBJ databases">
        <title>Evolutionary Origins and Diversification of the Mycorrhizal Mutualists.</title>
        <authorList>
            <consortium name="DOE Joint Genome Institute"/>
            <consortium name="Mycorrhizal Genomics Consortium"/>
            <person name="Kohler A."/>
            <person name="Kuo A."/>
            <person name="Nagy L.G."/>
            <person name="Floudas D."/>
            <person name="Copeland A."/>
            <person name="Barry K.W."/>
            <person name="Cichocki N."/>
            <person name="Veneault-Fourrey C."/>
            <person name="LaButti K."/>
            <person name="Lindquist E.A."/>
            <person name="Lipzen A."/>
            <person name="Lundell T."/>
            <person name="Morin E."/>
            <person name="Murat C."/>
            <person name="Riley R."/>
            <person name="Ohm R."/>
            <person name="Sun H."/>
            <person name="Tunlid A."/>
            <person name="Henrissat B."/>
            <person name="Grigoriev I.V."/>
            <person name="Hibbett D.S."/>
            <person name="Martin F."/>
        </authorList>
    </citation>
    <scope>NUCLEOTIDE SEQUENCE [LARGE SCALE GENOMIC DNA]</scope>
    <source>
        <strain evidence="3">Foug A</strain>
    </source>
</reference>
<dbReference type="InParanoid" id="A0A0C3ECA2"/>
<accession>A0A0C3ECA2</accession>
<dbReference type="HOGENOM" id="CLU_2639524_0_0_1"/>
<gene>
    <name evidence="2" type="ORF">SCLCIDRAFT_22719</name>
</gene>
<organism evidence="2 3">
    <name type="scientific">Scleroderma citrinum Foug A</name>
    <dbReference type="NCBI Taxonomy" id="1036808"/>
    <lineage>
        <taxon>Eukaryota</taxon>
        <taxon>Fungi</taxon>
        <taxon>Dikarya</taxon>
        <taxon>Basidiomycota</taxon>
        <taxon>Agaricomycotina</taxon>
        <taxon>Agaricomycetes</taxon>
        <taxon>Agaricomycetidae</taxon>
        <taxon>Boletales</taxon>
        <taxon>Sclerodermatineae</taxon>
        <taxon>Sclerodermataceae</taxon>
        <taxon>Scleroderma</taxon>
    </lineage>
</organism>
<dbReference type="AlphaFoldDB" id="A0A0C3ECA2"/>
<evidence type="ECO:0000256" key="1">
    <source>
        <dbReference type="SAM" id="MobiDB-lite"/>
    </source>
</evidence>
<keyword evidence="3" id="KW-1185">Reference proteome</keyword>
<dbReference type="Proteomes" id="UP000053989">
    <property type="component" value="Unassembled WGS sequence"/>
</dbReference>
<feature type="region of interest" description="Disordered" evidence="1">
    <location>
        <begin position="53"/>
        <end position="77"/>
    </location>
</feature>
<reference evidence="2 3" key="1">
    <citation type="submission" date="2014-04" db="EMBL/GenBank/DDBJ databases">
        <authorList>
            <consortium name="DOE Joint Genome Institute"/>
            <person name="Kuo A."/>
            <person name="Kohler A."/>
            <person name="Nagy L.G."/>
            <person name="Floudas D."/>
            <person name="Copeland A."/>
            <person name="Barry K.W."/>
            <person name="Cichocki N."/>
            <person name="Veneault-Fourrey C."/>
            <person name="LaButti K."/>
            <person name="Lindquist E.A."/>
            <person name="Lipzen A."/>
            <person name="Lundell T."/>
            <person name="Morin E."/>
            <person name="Murat C."/>
            <person name="Sun H."/>
            <person name="Tunlid A."/>
            <person name="Henrissat B."/>
            <person name="Grigoriev I.V."/>
            <person name="Hibbett D.S."/>
            <person name="Martin F."/>
            <person name="Nordberg H.P."/>
            <person name="Cantor M.N."/>
            <person name="Hua S.X."/>
        </authorList>
    </citation>
    <scope>NUCLEOTIDE SEQUENCE [LARGE SCALE GENOMIC DNA]</scope>
    <source>
        <strain evidence="2 3">Foug A</strain>
    </source>
</reference>
<name>A0A0C3ECA2_9AGAM</name>
<evidence type="ECO:0000313" key="2">
    <source>
        <dbReference type="EMBL" id="KIM65556.1"/>
    </source>
</evidence>
<dbReference type="EMBL" id="KN822022">
    <property type="protein sequence ID" value="KIM65556.1"/>
    <property type="molecule type" value="Genomic_DNA"/>
</dbReference>
<protein>
    <submittedName>
        <fullName evidence="2">Uncharacterized protein</fullName>
    </submittedName>
</protein>
<proteinExistence type="predicted"/>
<sequence length="77" mass="7969">MALCADCNSRISSSVHSVVASSLPRSPNGPDRVDASKEHLELIRGGCASWARPHLPSSRQGSPGILGAKVSTSTASR</sequence>